<evidence type="ECO:0000313" key="2">
    <source>
        <dbReference type="Proteomes" id="UP000654482"/>
    </source>
</evidence>
<accession>A0A8J7AZ74</accession>
<name>A0A8J7AZ74_9CYAN</name>
<dbReference type="Pfam" id="PF14106">
    <property type="entry name" value="DUF4279"/>
    <property type="match status" value="1"/>
</dbReference>
<proteinExistence type="predicted"/>
<gene>
    <name evidence="1" type="ORF">IQ249_05645</name>
</gene>
<organism evidence="1 2">
    <name type="scientific">Lusitaniella coriacea LEGE 07157</name>
    <dbReference type="NCBI Taxonomy" id="945747"/>
    <lineage>
        <taxon>Bacteria</taxon>
        <taxon>Bacillati</taxon>
        <taxon>Cyanobacteriota</taxon>
        <taxon>Cyanophyceae</taxon>
        <taxon>Spirulinales</taxon>
        <taxon>Lusitaniellaceae</taxon>
        <taxon>Lusitaniella</taxon>
    </lineage>
</organism>
<dbReference type="RefSeq" id="WP_194028468.1">
    <property type="nucleotide sequence ID" value="NZ_JADEWZ010000006.1"/>
</dbReference>
<dbReference type="Proteomes" id="UP000654482">
    <property type="component" value="Unassembled WGS sequence"/>
</dbReference>
<protein>
    <submittedName>
        <fullName evidence="1">DUF4279 domain-containing protein</fullName>
    </submittedName>
</protein>
<reference evidence="1" key="1">
    <citation type="submission" date="2020-10" db="EMBL/GenBank/DDBJ databases">
        <authorList>
            <person name="Castelo-Branco R."/>
            <person name="Eusebio N."/>
            <person name="Adriana R."/>
            <person name="Vieira A."/>
            <person name="Brugerolle De Fraissinette N."/>
            <person name="Rezende De Castro R."/>
            <person name="Schneider M.P."/>
            <person name="Vasconcelos V."/>
            <person name="Leao P.N."/>
        </authorList>
    </citation>
    <scope>NUCLEOTIDE SEQUENCE</scope>
    <source>
        <strain evidence="1">LEGE 07157</strain>
    </source>
</reference>
<dbReference type="EMBL" id="JADEWZ010000006">
    <property type="protein sequence ID" value="MBE9115379.1"/>
    <property type="molecule type" value="Genomic_DNA"/>
</dbReference>
<dbReference type="AlphaFoldDB" id="A0A8J7AZ74"/>
<sequence>MFIIIGFMSKIKISLRLHGELPPTEQINSILEFFPTKSLRKGQRVGKNRIQPTDVWILDLAKFECRGNKNEINAMEQQIQQAATTLQQLAPRLGFLNRSCCKVELYISTIREEDQGGFSLPGKILKAATAADLSSVEVSILVMLDDYEEPES</sequence>
<comment type="caution">
    <text evidence="1">The sequence shown here is derived from an EMBL/GenBank/DDBJ whole genome shotgun (WGS) entry which is preliminary data.</text>
</comment>
<dbReference type="InterPro" id="IPR025459">
    <property type="entry name" value="DUF4279"/>
</dbReference>
<evidence type="ECO:0000313" key="1">
    <source>
        <dbReference type="EMBL" id="MBE9115379.1"/>
    </source>
</evidence>
<keyword evidence="2" id="KW-1185">Reference proteome</keyword>